<proteinExistence type="predicted"/>
<evidence type="ECO:0000313" key="3">
    <source>
        <dbReference type="Proteomes" id="UP000023152"/>
    </source>
</evidence>
<feature type="transmembrane region" description="Helical" evidence="1">
    <location>
        <begin position="35"/>
        <end position="56"/>
    </location>
</feature>
<accession>X6MPR0</accession>
<keyword evidence="1" id="KW-1133">Transmembrane helix</keyword>
<evidence type="ECO:0008006" key="4">
    <source>
        <dbReference type="Google" id="ProtNLM"/>
    </source>
</evidence>
<name>X6MPR0_RETFI</name>
<dbReference type="EMBL" id="ASPP01018898">
    <property type="protein sequence ID" value="ETO15666.1"/>
    <property type="molecule type" value="Genomic_DNA"/>
</dbReference>
<evidence type="ECO:0000313" key="2">
    <source>
        <dbReference type="EMBL" id="ETO15666.1"/>
    </source>
</evidence>
<keyword evidence="3" id="KW-1185">Reference proteome</keyword>
<organism evidence="2 3">
    <name type="scientific">Reticulomyxa filosa</name>
    <dbReference type="NCBI Taxonomy" id="46433"/>
    <lineage>
        <taxon>Eukaryota</taxon>
        <taxon>Sar</taxon>
        <taxon>Rhizaria</taxon>
        <taxon>Retaria</taxon>
        <taxon>Foraminifera</taxon>
        <taxon>Monothalamids</taxon>
        <taxon>Reticulomyxidae</taxon>
        <taxon>Reticulomyxa</taxon>
    </lineage>
</organism>
<reference evidence="2 3" key="1">
    <citation type="journal article" date="2013" name="Curr. Biol.">
        <title>The Genome of the Foraminiferan Reticulomyxa filosa.</title>
        <authorList>
            <person name="Glockner G."/>
            <person name="Hulsmann N."/>
            <person name="Schleicher M."/>
            <person name="Noegel A.A."/>
            <person name="Eichinger L."/>
            <person name="Gallinger C."/>
            <person name="Pawlowski J."/>
            <person name="Sierra R."/>
            <person name="Euteneuer U."/>
            <person name="Pillet L."/>
            <person name="Moustafa A."/>
            <person name="Platzer M."/>
            <person name="Groth M."/>
            <person name="Szafranski K."/>
            <person name="Schliwa M."/>
        </authorList>
    </citation>
    <scope>NUCLEOTIDE SEQUENCE [LARGE SCALE GENOMIC DNA]</scope>
</reference>
<sequence>MTETNAGVIKPLRSSMIQTQSSSNDNVSYLKNRGFFVGIGVGLLFAWTLGLALKSYPKFKNGGKKRDNKYLEEQKSHLYRHTSSSTRRLLLISHTLPYFNFQFLQPYKEILINL</sequence>
<dbReference type="AlphaFoldDB" id="X6MPR0"/>
<comment type="caution">
    <text evidence="2">The sequence shown here is derived from an EMBL/GenBank/DDBJ whole genome shotgun (WGS) entry which is preliminary data.</text>
</comment>
<evidence type="ECO:0000256" key="1">
    <source>
        <dbReference type="SAM" id="Phobius"/>
    </source>
</evidence>
<keyword evidence="1" id="KW-0812">Transmembrane</keyword>
<dbReference type="Proteomes" id="UP000023152">
    <property type="component" value="Unassembled WGS sequence"/>
</dbReference>
<protein>
    <recommendedName>
        <fullName evidence="4">Transmembrane protein</fullName>
    </recommendedName>
</protein>
<gene>
    <name evidence="2" type="ORF">RFI_21699</name>
</gene>
<keyword evidence="1" id="KW-0472">Membrane</keyword>